<dbReference type="Pfam" id="PF00440">
    <property type="entry name" value="TetR_N"/>
    <property type="match status" value="1"/>
</dbReference>
<dbReference type="GO" id="GO:0003677">
    <property type="term" value="F:DNA binding"/>
    <property type="evidence" value="ECO:0007669"/>
    <property type="project" value="UniProtKB-UniRule"/>
</dbReference>
<feature type="DNA-binding region" description="H-T-H motif" evidence="4">
    <location>
        <begin position="29"/>
        <end position="48"/>
    </location>
</feature>
<reference evidence="6" key="1">
    <citation type="submission" date="2021-07" db="EMBL/GenBank/DDBJ databases">
        <title>Roseobacter insulae sp. nov., isolated from a tidal flat.</title>
        <authorList>
            <person name="Park S."/>
            <person name="Yoon J.-H."/>
        </authorList>
    </citation>
    <scope>NUCLEOTIDE SEQUENCE</scope>
    <source>
        <strain evidence="6">YSTF-M11</strain>
    </source>
</reference>
<dbReference type="AlphaFoldDB" id="A0A9X1FZC4"/>
<dbReference type="PANTHER" id="PTHR47506:SF1">
    <property type="entry name" value="HTH-TYPE TRANSCRIPTIONAL REGULATOR YJDC"/>
    <property type="match status" value="1"/>
</dbReference>
<dbReference type="PANTHER" id="PTHR47506">
    <property type="entry name" value="TRANSCRIPTIONAL REGULATORY PROTEIN"/>
    <property type="match status" value="1"/>
</dbReference>
<gene>
    <name evidence="6" type="ORF">KX928_18725</name>
</gene>
<sequence>MAPKRGFSDEAVADAVMQVFWTHGYRATSIDDLATATGVRKGSLHNAFGNKEDLFVIAIERYAKDFSNRMADKADDADPLVAVPAFFRAVTSRMTEAHTPPGCLTSAACSEFGELPPRAKNAVREVVEQTRARLAKFASAAVNSGLLPATTDPKAQADLWFAITRGMAALHKVTGDTDAVERIAETVIAQLSGRATAP</sequence>
<organism evidence="6 7">
    <name type="scientific">Roseobacter insulae</name>
    <dbReference type="NCBI Taxonomy" id="2859783"/>
    <lineage>
        <taxon>Bacteria</taxon>
        <taxon>Pseudomonadati</taxon>
        <taxon>Pseudomonadota</taxon>
        <taxon>Alphaproteobacteria</taxon>
        <taxon>Rhodobacterales</taxon>
        <taxon>Roseobacteraceae</taxon>
        <taxon>Roseobacter</taxon>
    </lineage>
</organism>
<keyword evidence="7" id="KW-1185">Reference proteome</keyword>
<evidence type="ECO:0000256" key="4">
    <source>
        <dbReference type="PROSITE-ProRule" id="PRU00335"/>
    </source>
</evidence>
<dbReference type="Pfam" id="PF16925">
    <property type="entry name" value="TetR_C_13"/>
    <property type="match status" value="1"/>
</dbReference>
<keyword evidence="2 4" id="KW-0238">DNA-binding</keyword>
<protein>
    <submittedName>
        <fullName evidence="6">TetR/AcrR family transcriptional regulator</fullName>
    </submittedName>
</protein>
<evidence type="ECO:0000313" key="7">
    <source>
        <dbReference type="Proteomes" id="UP001138661"/>
    </source>
</evidence>
<evidence type="ECO:0000313" key="6">
    <source>
        <dbReference type="EMBL" id="MBW4709825.1"/>
    </source>
</evidence>
<evidence type="ECO:0000256" key="2">
    <source>
        <dbReference type="ARBA" id="ARBA00023125"/>
    </source>
</evidence>
<dbReference type="PROSITE" id="PS50977">
    <property type="entry name" value="HTH_TETR_2"/>
    <property type="match status" value="1"/>
</dbReference>
<dbReference type="InterPro" id="IPR011075">
    <property type="entry name" value="TetR_C"/>
</dbReference>
<feature type="domain" description="HTH tetR-type" evidence="5">
    <location>
        <begin position="6"/>
        <end position="66"/>
    </location>
</feature>
<dbReference type="Proteomes" id="UP001138661">
    <property type="component" value="Unassembled WGS sequence"/>
</dbReference>
<keyword evidence="3" id="KW-0804">Transcription</keyword>
<comment type="caution">
    <text evidence="6">The sequence shown here is derived from an EMBL/GenBank/DDBJ whole genome shotgun (WGS) entry which is preliminary data.</text>
</comment>
<dbReference type="RefSeq" id="WP_219505755.1">
    <property type="nucleotide sequence ID" value="NZ_JAHXDN010000005.1"/>
</dbReference>
<evidence type="ECO:0000256" key="1">
    <source>
        <dbReference type="ARBA" id="ARBA00023015"/>
    </source>
</evidence>
<proteinExistence type="predicted"/>
<evidence type="ECO:0000256" key="3">
    <source>
        <dbReference type="ARBA" id="ARBA00023163"/>
    </source>
</evidence>
<name>A0A9X1FZC4_9RHOB</name>
<dbReference type="InterPro" id="IPR001647">
    <property type="entry name" value="HTH_TetR"/>
</dbReference>
<dbReference type="EMBL" id="JAHXDN010000005">
    <property type="protein sequence ID" value="MBW4709825.1"/>
    <property type="molecule type" value="Genomic_DNA"/>
</dbReference>
<evidence type="ECO:0000259" key="5">
    <source>
        <dbReference type="PROSITE" id="PS50977"/>
    </source>
</evidence>
<accession>A0A9X1FZC4</accession>
<keyword evidence="1" id="KW-0805">Transcription regulation</keyword>